<proteinExistence type="predicted"/>
<name>F0WI20_9STRA</name>
<dbReference type="EMBL" id="FR824151">
    <property type="protein sequence ID" value="CCA20897.1"/>
    <property type="molecule type" value="Genomic_DNA"/>
</dbReference>
<dbReference type="PROSITE" id="PS51257">
    <property type="entry name" value="PROKAR_LIPOPROTEIN"/>
    <property type="match status" value="1"/>
</dbReference>
<organism evidence="2">
    <name type="scientific">Albugo laibachii Nc14</name>
    <dbReference type="NCBI Taxonomy" id="890382"/>
    <lineage>
        <taxon>Eukaryota</taxon>
        <taxon>Sar</taxon>
        <taxon>Stramenopiles</taxon>
        <taxon>Oomycota</taxon>
        <taxon>Peronosporomycetes</taxon>
        <taxon>Albuginales</taxon>
        <taxon>Albuginaceae</taxon>
        <taxon>Albugo</taxon>
    </lineage>
</organism>
<feature type="region of interest" description="Disordered" evidence="1">
    <location>
        <begin position="1"/>
        <end position="28"/>
    </location>
</feature>
<reference evidence="2" key="2">
    <citation type="submission" date="2011-02" db="EMBL/GenBank/DDBJ databases">
        <authorList>
            <person name="MacLean D."/>
        </authorList>
    </citation>
    <scope>NUCLEOTIDE SEQUENCE</scope>
</reference>
<dbReference type="HOGENOM" id="CLU_226573_0_0_1"/>
<protein>
    <submittedName>
        <fullName evidence="2">Predicted protein putative</fullName>
    </submittedName>
</protein>
<evidence type="ECO:0000256" key="1">
    <source>
        <dbReference type="SAM" id="MobiDB-lite"/>
    </source>
</evidence>
<evidence type="ECO:0000313" key="2">
    <source>
        <dbReference type="EMBL" id="CCA20897.1"/>
    </source>
</evidence>
<feature type="region of interest" description="Disordered" evidence="1">
    <location>
        <begin position="165"/>
        <end position="184"/>
    </location>
</feature>
<sequence>MRPRTLTAKNGSKKEMQHRPSAPNLTSGSCSSQQSSLYLSVEFLSLILSQIVKQACTTKVGFVDITHSRRRPQRLSISELVAASHKVFLRYKLRPQETAIFQNLLFLVALEKPQDTWNERIQRIVKRCSNDLGRECNQKATISVINPSPRPLGARQDRFRDLLSNAKGPAEKPQTENHKSYPLRSDKVDQIRAPSLLRETSNLTIGMVRKQFTDSHKRRFYGLWLEAAKRWERCVFESKVIDRRQNMKSSENQVHHQCWKLGWMLQNWLDLCKQTQRLSSHFDSLRSLQRTRIQSKVLHTLSLYVMDQKDIEEKILWIGKAHANNFQRRVFLGWKAHSRANVEARDSKLSRYRHVHTRRSLHRLLWSWRAYVEDLQDTRAHLVGFDQKRQRQSLSLNFRAWKHSYMDRMRVSHARERECLRQCTSNCFQNWKQAHRMRIVVKRLLRLERSTKALQAWKSFQHQNHTYKTQCEKATALYHCNLLRRCISAMRWHQRDARRIHNELQDFCDRIRKVQEEEIVRVWRRTQKQRAVIRKVFSTSLKLFWMCWLHRLGVQRVIKVKRNAKNAQVCGNVLTAWNFWVISQQKCNRMRASKSSNALGTLLVAWRSLTAFNQRVRNHKRRREASRKELLWRSTWEAWKKSHRMRNSIATAHQKALRNRQNARVLAFWHSYCIKQRQKKKMCAFGKERCEKSLVRSSFSSWKRWRLRARAYAMVLARCEVLSRTNRMRRIVRQWRANAAKKRSKCAAILTSDRKGMETYLRRWRLMVQAVRESRARRARHLAQRTLKVWRSCLYQWKARVIASIRLDKVNRSWRISNRKKALFWSISLWTSCCKTELKYKSVNEQTKQLTKASGLWHWRQRAWYCSLRRRVLCRFQLNVWRIWRGCTLEHQRLKQSFFATATMNIALKAHSGLFRWRDSVRYSHSQAQKRKTLMMAKTHQKIYLWRKRHAIRKEEQLRGASASQFADWKRMIKMWCVWRRYFDREKRGKKLCQAARLGPFWLTLETWKHRWRERQRLGEWRQKAERISRRFFLLRWKRALSIEREEAESLLDRWKIIQIQRKRSVLVNKWREVVRAQRPCRAFIASTNRKRTRVLFHSWSIFDKFRKSERLRQERARNTIERRTVLWHWRRWRTSFLQHKSRRRVLLQLIQIASSQAVRWALFSWKRIAIHAANADAFNQKKLRRLCSNVFRAWNRSFLDRKEALRIEEQLKMIHEGFLLGCLREAIGKRVTKWRMINCFREKHANRICRIAFNDLKTNAFRQRRIRLESDHFLARWKRCAHVRLKQFIFMWKFRLERVTMDMWRSQLLHSKQNERIQSVLALRCHSVSLRESWQSWRLRVDVERFRRKSRIRNSRELEKNLFFRWKASTASDRRLKKACEKVAFFWRHQTHFQVLRGWREAAKSQRRHRDRLLAQKKRKCLYLWYARSKSQREERCKLQKVLAINTRHVYRRIWSFWLSRFYYSRLISIYREKYIAKSRNRLVKAFFFGWNAHTGTRRKYREFQALRRFRCKSAYFIDWWKWMLEKRKVSLLTQLFIGRSVHFRVSWSIQQWRNSAHRIERQRRAHRLIAFCYKRVRKKRSYDLWKHFVRLRHEIKVRNLRFRLEARNLCLKHWKHFRSQNATRKRLQADQGMRRKKRILRSVWSLWKDLYGRKTRTKAIDHFFQNKRFRRVFNDWNINIRRKKLGQSRVASFQSTITRRKTKLVWSRWKTHLSNRDQLRLSAWAVQRDVESLYRSGAWKSWKHAFWLVQQSTAGFKKRMLFIWRNDVIRKNKKTKLWSEYRNRHTCTRVKCQAFASWRILHRCYWAKRRMEANATIFRQWRLRSMAMTSWRKENFQRRRRRQRVNRLVLVRRYKIQYRAFSSLLMFSVATKWRRQRRQMAEKHYAKMFLKISWRLWYRGIIIKALEAQRKALAVSKRVFALRKGYFDVWKSQASKSREFELNILLFRRHIHANAMQDALRLWSDRVARRKKHCENQQNADFAWKTKLWRRWNDAKRQRKCFRAMLIFWKVWSCHQRHDTSVRSSLQTCHRRAILMAFLCKWRDTRARNLQAKVYRDHCIQRRYLADPFRRLYAYTKRFRRFDTILGMRSTSKTLDENALTRWRRHAITSYAKVDVTWALWRHLFLGKRYHRLCVFRQAFKAWNTRRLLGHSRSKNICMFMNKEMAERRKKVFTSWKQLHSFEIEWRRRRHRQTVLGQLVMKRIHFYHCSLLGSVVKRWISWKNEKKLLGSLLFSYSKAKRIFKAWHGWRRFTFEYARHRRRNLRIAACLCLYMSQRSAFRGFVKAYLSQKRMQRVARCISWRHSTHKTLLAVRKWCQWKRYTKSYRDVEVKNSLKYLARWKDWSFIHRKYRLQVHYAAKGYLLHLQRSMWRIWTLYRHDRCQQQVLERYRVDVYLDRWKERARRREANSNAEAVISSLQKHQRIDQCRLCLRLWLQRIRRSQVLAIVKRDLERGIVRRWASAYYCKLARRFHFMSRCRQAVKFLNRWHAYTEKKHFGTRNCLLLQSQTAKRYRKVVIGAWKQLTGEHKKHQNAFCCIQRLHLHILLRFWRHTSVQSRREWDVAMAYERHSTYRRVWSAWGCHMQYKRFSRGRVARGFLTVETLFNRYEGLNAWRRWQHFDRLIRFHTKNLQSRSHRRMKRIFSEWKSWSHCCRIATKRIGQCRQQQSKKVLTCTFCMWKEYTLAWKMTQGSR</sequence>
<gene>
    <name evidence="2" type="primary">AlNc14C106G6227</name>
    <name evidence="2" type="ORF">ALNC14_070400</name>
</gene>
<accession>F0WI20</accession>
<reference evidence="2" key="1">
    <citation type="journal article" date="2011" name="PLoS Biol.">
        <title>Gene gain and loss during evolution of obligate parasitism in the white rust pathogen of Arabidopsis thaliana.</title>
        <authorList>
            <person name="Kemen E."/>
            <person name="Gardiner A."/>
            <person name="Schultz-Larsen T."/>
            <person name="Kemen A.C."/>
            <person name="Balmuth A.L."/>
            <person name="Robert-Seilaniantz A."/>
            <person name="Bailey K."/>
            <person name="Holub E."/>
            <person name="Studholme D.J."/>
            <person name="Maclean D."/>
            <person name="Jones J.D."/>
        </authorList>
    </citation>
    <scope>NUCLEOTIDE SEQUENCE</scope>
</reference>
<feature type="compositionally biased region" description="Basic and acidic residues" evidence="1">
    <location>
        <begin position="169"/>
        <end position="184"/>
    </location>
</feature>